<evidence type="ECO:0000313" key="2">
    <source>
        <dbReference type="Proteomes" id="UP001221757"/>
    </source>
</evidence>
<protein>
    <submittedName>
        <fullName evidence="1">Uncharacterized protein</fullName>
    </submittedName>
</protein>
<accession>A0AAD7CX02</accession>
<comment type="caution">
    <text evidence="1">The sequence shown here is derived from an EMBL/GenBank/DDBJ whole genome shotgun (WGS) entry which is preliminary data.</text>
</comment>
<dbReference type="EMBL" id="JARKIE010000195">
    <property type="protein sequence ID" value="KAJ7668243.1"/>
    <property type="molecule type" value="Genomic_DNA"/>
</dbReference>
<evidence type="ECO:0000313" key="1">
    <source>
        <dbReference type="EMBL" id="KAJ7668243.1"/>
    </source>
</evidence>
<keyword evidence="2" id="KW-1185">Reference proteome</keyword>
<organism evidence="1 2">
    <name type="scientific">Mycena rosella</name>
    <name type="common">Pink bonnet</name>
    <name type="synonym">Agaricus rosellus</name>
    <dbReference type="NCBI Taxonomy" id="1033263"/>
    <lineage>
        <taxon>Eukaryota</taxon>
        <taxon>Fungi</taxon>
        <taxon>Dikarya</taxon>
        <taxon>Basidiomycota</taxon>
        <taxon>Agaricomycotina</taxon>
        <taxon>Agaricomycetes</taxon>
        <taxon>Agaricomycetidae</taxon>
        <taxon>Agaricales</taxon>
        <taxon>Marasmiineae</taxon>
        <taxon>Mycenaceae</taxon>
        <taxon>Mycena</taxon>
    </lineage>
</organism>
<dbReference type="AlphaFoldDB" id="A0AAD7CX02"/>
<proteinExistence type="predicted"/>
<reference evidence="1" key="1">
    <citation type="submission" date="2023-03" db="EMBL/GenBank/DDBJ databases">
        <title>Massive genome expansion in bonnet fungi (Mycena s.s.) driven by repeated elements and novel gene families across ecological guilds.</title>
        <authorList>
            <consortium name="Lawrence Berkeley National Laboratory"/>
            <person name="Harder C.B."/>
            <person name="Miyauchi S."/>
            <person name="Viragh M."/>
            <person name="Kuo A."/>
            <person name="Thoen E."/>
            <person name="Andreopoulos B."/>
            <person name="Lu D."/>
            <person name="Skrede I."/>
            <person name="Drula E."/>
            <person name="Henrissat B."/>
            <person name="Morin E."/>
            <person name="Kohler A."/>
            <person name="Barry K."/>
            <person name="LaButti K."/>
            <person name="Morin E."/>
            <person name="Salamov A."/>
            <person name="Lipzen A."/>
            <person name="Mereny Z."/>
            <person name="Hegedus B."/>
            <person name="Baldrian P."/>
            <person name="Stursova M."/>
            <person name="Weitz H."/>
            <person name="Taylor A."/>
            <person name="Grigoriev I.V."/>
            <person name="Nagy L.G."/>
            <person name="Martin F."/>
            <person name="Kauserud H."/>
        </authorList>
    </citation>
    <scope>NUCLEOTIDE SEQUENCE</scope>
    <source>
        <strain evidence="1">CBHHK067</strain>
    </source>
</reference>
<sequence>MKLTLPGFSTTPQHVCSLFRICGLKVALKSVGWQINHLAPEMRVLAYSACALASSISFDIAITGPSPQPESFADRSVFYPGADFRSYGVGRAPMFHALRERAISLACETRIQLEV</sequence>
<dbReference type="Proteomes" id="UP001221757">
    <property type="component" value="Unassembled WGS sequence"/>
</dbReference>
<gene>
    <name evidence="1" type="ORF">B0H17DRAFT_223575</name>
</gene>
<name>A0AAD7CX02_MYCRO</name>